<evidence type="ECO:0000313" key="2">
    <source>
        <dbReference type="Proteomes" id="UP000641954"/>
    </source>
</evidence>
<reference evidence="1 2" key="1">
    <citation type="journal article" date="2020" name="ISME J.">
        <title>Comparative genomics reveals insights into cyanobacterial evolution and habitat adaptation.</title>
        <authorList>
            <person name="Chen M.Y."/>
            <person name="Teng W.K."/>
            <person name="Zhao L."/>
            <person name="Hu C.X."/>
            <person name="Zhou Y.K."/>
            <person name="Han B.P."/>
            <person name="Song L.R."/>
            <person name="Shu W.S."/>
        </authorList>
    </citation>
    <scope>NUCLEOTIDE SEQUENCE [LARGE SCALE GENOMIC DNA]</scope>
    <source>
        <strain evidence="1 2">FACHB-1370</strain>
    </source>
</reference>
<accession>A0ABR8E937</accession>
<dbReference type="Proteomes" id="UP000641954">
    <property type="component" value="Unassembled WGS sequence"/>
</dbReference>
<dbReference type="RefSeq" id="WP_156331572.1">
    <property type="nucleotide sequence ID" value="NZ_JACJSK010000004.1"/>
</dbReference>
<keyword evidence="2" id="KW-1185">Reference proteome</keyword>
<evidence type="ECO:0000313" key="1">
    <source>
        <dbReference type="EMBL" id="MBD2543087.1"/>
    </source>
</evidence>
<sequence>MWWSHELPGGDRSPSDDETITRAIKFGRNSQLKLWVIYPPVFFRKKAASGLIYPQF</sequence>
<gene>
    <name evidence="1" type="ORF">H6G72_04320</name>
</gene>
<protein>
    <submittedName>
        <fullName evidence="1">Uncharacterized protein</fullName>
    </submittedName>
</protein>
<comment type="caution">
    <text evidence="1">The sequence shown here is derived from an EMBL/GenBank/DDBJ whole genome shotgun (WGS) entry which is preliminary data.</text>
</comment>
<name>A0ABR8E937_9CYAN</name>
<organism evidence="1 2">
    <name type="scientific">Planktothricoides raciborskii FACHB-1370</name>
    <dbReference type="NCBI Taxonomy" id="2949576"/>
    <lineage>
        <taxon>Bacteria</taxon>
        <taxon>Bacillati</taxon>
        <taxon>Cyanobacteriota</taxon>
        <taxon>Cyanophyceae</taxon>
        <taxon>Oscillatoriophycideae</taxon>
        <taxon>Oscillatoriales</taxon>
        <taxon>Oscillatoriaceae</taxon>
        <taxon>Planktothricoides</taxon>
    </lineage>
</organism>
<proteinExistence type="predicted"/>
<dbReference type="EMBL" id="JACJSK010000004">
    <property type="protein sequence ID" value="MBD2543087.1"/>
    <property type="molecule type" value="Genomic_DNA"/>
</dbReference>